<feature type="transmembrane region" description="Helical" evidence="7">
    <location>
        <begin position="145"/>
        <end position="164"/>
    </location>
</feature>
<comment type="subcellular location">
    <subcellularLocation>
        <location evidence="1">Cell membrane</location>
        <topology evidence="1">Multi-pass membrane protein</topology>
    </subcellularLocation>
</comment>
<gene>
    <name evidence="8" type="ordered locus">Igag_1715</name>
</gene>
<dbReference type="EMBL" id="CP002098">
    <property type="protein sequence ID" value="ADM28512.1"/>
    <property type="molecule type" value="Genomic_DNA"/>
</dbReference>
<organism evidence="8 9">
    <name type="scientific">Ignisphaera aggregans (strain DSM 17230 / JCM 13409 / AQ1.S1)</name>
    <dbReference type="NCBI Taxonomy" id="583356"/>
    <lineage>
        <taxon>Archaea</taxon>
        <taxon>Thermoproteota</taxon>
        <taxon>Thermoprotei</taxon>
        <taxon>Desulfurococcales</taxon>
        <taxon>Desulfurococcaceae</taxon>
        <taxon>Ignisphaera</taxon>
    </lineage>
</organism>
<keyword evidence="4 7" id="KW-0812">Transmembrane</keyword>
<accession>E0SS55</accession>
<dbReference type="GO" id="GO:0005886">
    <property type="term" value="C:plasma membrane"/>
    <property type="evidence" value="ECO:0007669"/>
    <property type="project" value="UniProtKB-SubCell"/>
</dbReference>
<feature type="transmembrane region" description="Helical" evidence="7">
    <location>
        <begin position="78"/>
        <end position="103"/>
    </location>
</feature>
<dbReference type="PANTHER" id="PTHR43663">
    <property type="entry name" value="CHROMATE TRANSPORT PROTEIN-RELATED"/>
    <property type="match status" value="1"/>
</dbReference>
<keyword evidence="9" id="KW-1185">Reference proteome</keyword>
<evidence type="ECO:0000256" key="2">
    <source>
        <dbReference type="ARBA" id="ARBA00005262"/>
    </source>
</evidence>
<evidence type="ECO:0000256" key="1">
    <source>
        <dbReference type="ARBA" id="ARBA00004651"/>
    </source>
</evidence>
<feature type="transmembrane region" description="Helical" evidence="7">
    <location>
        <begin position="169"/>
        <end position="187"/>
    </location>
</feature>
<feature type="transmembrane region" description="Helical" evidence="7">
    <location>
        <begin position="115"/>
        <end position="139"/>
    </location>
</feature>
<dbReference type="GO" id="GO:0015109">
    <property type="term" value="F:chromate transmembrane transporter activity"/>
    <property type="evidence" value="ECO:0007669"/>
    <property type="project" value="InterPro"/>
</dbReference>
<dbReference type="KEGG" id="iag:Igag_1715"/>
<evidence type="ECO:0000256" key="6">
    <source>
        <dbReference type="ARBA" id="ARBA00023136"/>
    </source>
</evidence>
<dbReference type="BioCyc" id="IAGG583356:GHAH-1702-MONOMER"/>
<evidence type="ECO:0000256" key="5">
    <source>
        <dbReference type="ARBA" id="ARBA00022989"/>
    </source>
</evidence>
<keyword evidence="6 7" id="KW-0472">Membrane</keyword>
<keyword evidence="3" id="KW-1003">Cell membrane</keyword>
<feature type="transmembrane region" description="Helical" evidence="7">
    <location>
        <begin position="6"/>
        <end position="28"/>
    </location>
</feature>
<dbReference type="InterPro" id="IPR052518">
    <property type="entry name" value="CHR_Transporter"/>
</dbReference>
<dbReference type="InterPro" id="IPR003370">
    <property type="entry name" value="Chromate_transpt"/>
</dbReference>
<dbReference type="Proteomes" id="UP000001304">
    <property type="component" value="Chromosome"/>
</dbReference>
<dbReference type="Pfam" id="PF02417">
    <property type="entry name" value="Chromate_transp"/>
    <property type="match status" value="1"/>
</dbReference>
<evidence type="ECO:0000256" key="3">
    <source>
        <dbReference type="ARBA" id="ARBA00022475"/>
    </source>
</evidence>
<dbReference type="HOGENOM" id="CLU_018106_1_2_2"/>
<comment type="similarity">
    <text evidence="2">Belongs to the chromate ion transporter (CHR) (TC 2.A.51) family.</text>
</comment>
<dbReference type="STRING" id="583356.Igag_1715"/>
<proteinExistence type="inferred from homology"/>
<sequence>MYGYVYTLITLFITFLKIGAFVFGGGYAMIPVIRHEVVDRYGWLSEEEFLDLIAIAESTPGPIAINAATYVGYRVGGIAGAILATLGVVIPPFTVIILIATALQRFYTHPIVRALLNGIRGAVIGLVTSALITVITGVFKGLNNIQTIATIAIAVTVFIAVTIFKHDPIVMIAISAIIGVALGVARIW</sequence>
<evidence type="ECO:0000256" key="4">
    <source>
        <dbReference type="ARBA" id="ARBA00022692"/>
    </source>
</evidence>
<evidence type="ECO:0000313" key="8">
    <source>
        <dbReference type="EMBL" id="ADM28512.1"/>
    </source>
</evidence>
<keyword evidence="5 7" id="KW-1133">Transmembrane helix</keyword>
<dbReference type="AlphaFoldDB" id="E0SS55"/>
<name>E0SS55_IGNAA</name>
<evidence type="ECO:0000256" key="7">
    <source>
        <dbReference type="SAM" id="Phobius"/>
    </source>
</evidence>
<dbReference type="PANTHER" id="PTHR43663:SF1">
    <property type="entry name" value="CHROMATE TRANSPORTER"/>
    <property type="match status" value="1"/>
</dbReference>
<protein>
    <submittedName>
        <fullName evidence="8">Chromate transporter</fullName>
    </submittedName>
</protein>
<evidence type="ECO:0000313" key="9">
    <source>
        <dbReference type="Proteomes" id="UP000001304"/>
    </source>
</evidence>
<reference evidence="8 9" key="1">
    <citation type="journal article" date="2010" name="Stand. Genomic Sci.">
        <title>Complete genome sequence of Ignisphaera aggregans type strain (AQ1.S1).</title>
        <authorList>
            <person name="Goker M."/>
            <person name="Held B."/>
            <person name="Lapidus A."/>
            <person name="Nolan M."/>
            <person name="Spring S."/>
            <person name="Yasawong M."/>
            <person name="Lucas S."/>
            <person name="Glavina Del Rio T."/>
            <person name="Tice H."/>
            <person name="Cheng J.F."/>
            <person name="Goodwin L."/>
            <person name="Tapia R."/>
            <person name="Pitluck S."/>
            <person name="Liolios K."/>
            <person name="Ivanova N."/>
            <person name="Mavromatis K."/>
            <person name="Mikhailova N."/>
            <person name="Pati A."/>
            <person name="Chen A."/>
            <person name="Palaniappan K."/>
            <person name="Brambilla E."/>
            <person name="Land M."/>
            <person name="Hauser L."/>
            <person name="Chang Y.J."/>
            <person name="Jeffries C.D."/>
            <person name="Brettin T."/>
            <person name="Detter J.C."/>
            <person name="Han C."/>
            <person name="Rohde M."/>
            <person name="Sikorski J."/>
            <person name="Woyke T."/>
            <person name="Bristow J."/>
            <person name="Eisen J.A."/>
            <person name="Markowitz V."/>
            <person name="Hugenholtz P."/>
            <person name="Kyrpides N.C."/>
            <person name="Klenk H.P."/>
        </authorList>
    </citation>
    <scope>NUCLEOTIDE SEQUENCE [LARGE SCALE GENOMIC DNA]</scope>
    <source>
        <strain evidence="9">DSM 17230 / JCM 13409 / AQ1.S1</strain>
    </source>
</reference>